<dbReference type="Gene3D" id="3.60.21.10">
    <property type="match status" value="1"/>
</dbReference>
<feature type="domain" description="Calcineurin-like phosphoesterase" evidence="6">
    <location>
        <begin position="1"/>
        <end position="149"/>
    </location>
</feature>
<reference evidence="7 8" key="1">
    <citation type="submission" date="2016-10" db="EMBL/GenBank/DDBJ databases">
        <authorList>
            <person name="de Groot N.N."/>
        </authorList>
    </citation>
    <scope>NUCLEOTIDE SEQUENCE [LARGE SCALE GENOMIC DNA]</scope>
    <source>
        <strain evidence="7 8">HL3</strain>
    </source>
</reference>
<dbReference type="Proteomes" id="UP000198611">
    <property type="component" value="Unassembled WGS sequence"/>
</dbReference>
<comment type="catalytic activity">
    <reaction evidence="4 5">
        <text>P(1),P(4)-bis(5'-adenosyl) tetraphosphate + H2O = 2 ADP + 2 H(+)</text>
        <dbReference type="Rhea" id="RHEA:24252"/>
        <dbReference type="ChEBI" id="CHEBI:15377"/>
        <dbReference type="ChEBI" id="CHEBI:15378"/>
        <dbReference type="ChEBI" id="CHEBI:58141"/>
        <dbReference type="ChEBI" id="CHEBI:456216"/>
        <dbReference type="EC" id="3.6.1.41"/>
    </reaction>
</comment>
<dbReference type="PIRSF" id="PIRSF000903">
    <property type="entry name" value="B5n-ttraPtase_sm"/>
    <property type="match status" value="1"/>
</dbReference>
<dbReference type="InterPro" id="IPR004617">
    <property type="entry name" value="ApaH"/>
</dbReference>
<dbReference type="NCBIfam" id="NF001204">
    <property type="entry name" value="PRK00166.1"/>
    <property type="match status" value="1"/>
</dbReference>
<evidence type="ECO:0000259" key="6">
    <source>
        <dbReference type="Pfam" id="PF00149"/>
    </source>
</evidence>
<dbReference type="RefSeq" id="WP_093428592.1">
    <property type="nucleotide sequence ID" value="NZ_FOMJ01000006.1"/>
</dbReference>
<dbReference type="HAMAP" id="MF_00199">
    <property type="entry name" value="ApaH"/>
    <property type="match status" value="1"/>
</dbReference>
<dbReference type="InterPro" id="IPR004843">
    <property type="entry name" value="Calcineurin-like_PHP"/>
</dbReference>
<keyword evidence="8" id="KW-1185">Reference proteome</keyword>
<organism evidence="7 8">
    <name type="scientific">Thiohalospira halophila DSM 15071</name>
    <dbReference type="NCBI Taxonomy" id="1123397"/>
    <lineage>
        <taxon>Bacteria</taxon>
        <taxon>Pseudomonadati</taxon>
        <taxon>Pseudomonadota</taxon>
        <taxon>Gammaproteobacteria</taxon>
        <taxon>Thiohalospirales</taxon>
        <taxon>Thiohalospiraceae</taxon>
        <taxon>Thiohalospira</taxon>
    </lineage>
</organism>
<comment type="similarity">
    <text evidence="2 5">Belongs to the Ap4A hydrolase family.</text>
</comment>
<evidence type="ECO:0000256" key="2">
    <source>
        <dbReference type="ARBA" id="ARBA00005419"/>
    </source>
</evidence>
<dbReference type="EMBL" id="FOMJ01000006">
    <property type="protein sequence ID" value="SFD60598.1"/>
    <property type="molecule type" value="Genomic_DNA"/>
</dbReference>
<protein>
    <recommendedName>
        <fullName evidence="5">Bis(5'-nucleosyl)-tetraphosphatase, symmetrical</fullName>
        <ecNumber evidence="5">3.6.1.41</ecNumber>
    </recommendedName>
    <alternativeName>
        <fullName evidence="5">Ap4A hydrolase</fullName>
    </alternativeName>
    <alternativeName>
        <fullName evidence="5">Diadenosine 5',5'''-P1,P4-tetraphosphate pyrophosphohydrolase</fullName>
    </alternativeName>
    <alternativeName>
        <fullName evidence="5">Diadenosine tetraphosphatase</fullName>
    </alternativeName>
</protein>
<dbReference type="CDD" id="cd07422">
    <property type="entry name" value="MPP_ApaH"/>
    <property type="match status" value="1"/>
</dbReference>
<evidence type="ECO:0000256" key="1">
    <source>
        <dbReference type="ARBA" id="ARBA00003413"/>
    </source>
</evidence>
<accession>A0A1I1TTP5</accession>
<dbReference type="OrthoDB" id="9807890at2"/>
<gene>
    <name evidence="5" type="primary">apaH</name>
    <name evidence="7" type="ORF">SAMN05660831_01966</name>
</gene>
<comment type="function">
    <text evidence="1 5">Hydrolyzes diadenosine 5',5'''-P1,P4-tetraphosphate to yield ADP.</text>
</comment>
<name>A0A1I1TTP5_9GAMM</name>
<evidence type="ECO:0000313" key="8">
    <source>
        <dbReference type="Proteomes" id="UP000198611"/>
    </source>
</evidence>
<dbReference type="GO" id="GO:0008803">
    <property type="term" value="F:bis(5'-nucleosyl)-tetraphosphatase (symmetrical) activity"/>
    <property type="evidence" value="ECO:0007669"/>
    <property type="project" value="UniProtKB-UniRule"/>
</dbReference>
<evidence type="ECO:0000256" key="5">
    <source>
        <dbReference type="HAMAP-Rule" id="MF_00199"/>
    </source>
</evidence>
<sequence>MAVYAIGDIQGCAEELDRLLEHIAFDPATDRLWFAGDLVNRGPGSLDALRRVHELDAVATVVLGNHDLHLLAVARGAGREKRGDTLRPILEAPDREVLLEWLRRRPLFHQDPELGFSLVHAGLPPIWDTGTAARLAREAEAVLGGPDPDPFLHVMYGDQPDRWDEALEGWPRLRYIVNALTRLRYVRDDGRPALAAKGAPGSQPSGCHPWFDHPERASRGQRVVFGHWSTLGLHLTRDTFGLDTGCLWGGRLTALRLDGEEPRVFQVDCPGAVTPGTV</sequence>
<dbReference type="STRING" id="1123397.SAMN05660831_01966"/>
<evidence type="ECO:0000256" key="4">
    <source>
        <dbReference type="ARBA" id="ARBA00049417"/>
    </source>
</evidence>
<dbReference type="PANTHER" id="PTHR40942">
    <property type="match status" value="1"/>
</dbReference>
<dbReference type="EC" id="3.6.1.41" evidence="5"/>
<dbReference type="InterPro" id="IPR029052">
    <property type="entry name" value="Metallo-depent_PP-like"/>
</dbReference>
<dbReference type="SUPFAM" id="SSF56300">
    <property type="entry name" value="Metallo-dependent phosphatases"/>
    <property type="match status" value="1"/>
</dbReference>
<dbReference type="PANTHER" id="PTHR40942:SF4">
    <property type="entry name" value="CYTOCHROME C5"/>
    <property type="match status" value="1"/>
</dbReference>
<proteinExistence type="inferred from homology"/>
<keyword evidence="3 5" id="KW-0378">Hydrolase</keyword>
<dbReference type="AlphaFoldDB" id="A0A1I1TTP5"/>
<dbReference type="NCBIfam" id="TIGR00668">
    <property type="entry name" value="apaH"/>
    <property type="match status" value="1"/>
</dbReference>
<dbReference type="Pfam" id="PF00149">
    <property type="entry name" value="Metallophos"/>
    <property type="match status" value="1"/>
</dbReference>
<evidence type="ECO:0000313" key="7">
    <source>
        <dbReference type="EMBL" id="SFD60598.1"/>
    </source>
</evidence>
<evidence type="ECO:0000256" key="3">
    <source>
        <dbReference type="ARBA" id="ARBA00022801"/>
    </source>
</evidence>